<feature type="transmembrane region" description="Helical" evidence="1">
    <location>
        <begin position="104"/>
        <end position="123"/>
    </location>
</feature>
<feature type="transmembrane region" description="Helical" evidence="1">
    <location>
        <begin position="135"/>
        <end position="157"/>
    </location>
</feature>
<keyword evidence="1" id="KW-0472">Membrane</keyword>
<keyword evidence="1" id="KW-0812">Transmembrane</keyword>
<accession>A0A193G1E4</accession>
<protein>
    <recommendedName>
        <fullName evidence="4">DUF2243 domain-containing protein</fullName>
    </recommendedName>
</protein>
<organism evidence="2 3">
    <name type="scientific">Bordetella bronchialis</name>
    <dbReference type="NCBI Taxonomy" id="463025"/>
    <lineage>
        <taxon>Bacteria</taxon>
        <taxon>Pseudomonadati</taxon>
        <taxon>Pseudomonadota</taxon>
        <taxon>Betaproteobacteria</taxon>
        <taxon>Burkholderiales</taxon>
        <taxon>Alcaligenaceae</taxon>
        <taxon>Bordetella</taxon>
    </lineage>
</organism>
<dbReference type="Proteomes" id="UP000092213">
    <property type="component" value="Chromosome"/>
</dbReference>
<evidence type="ECO:0008006" key="4">
    <source>
        <dbReference type="Google" id="ProtNLM"/>
    </source>
</evidence>
<name>A0A193G1E4_9BORD</name>
<dbReference type="EMBL" id="CP016171">
    <property type="protein sequence ID" value="ANN73822.1"/>
    <property type="molecule type" value="Genomic_DNA"/>
</dbReference>
<evidence type="ECO:0000256" key="1">
    <source>
        <dbReference type="SAM" id="Phobius"/>
    </source>
</evidence>
<dbReference type="InterPro" id="IPR018719">
    <property type="entry name" value="DUF2243_membrane"/>
</dbReference>
<feature type="transmembrane region" description="Helical" evidence="1">
    <location>
        <begin position="63"/>
        <end position="84"/>
    </location>
</feature>
<proteinExistence type="predicted"/>
<dbReference type="RefSeq" id="WP_066671945.1">
    <property type="nucleotide sequence ID" value="NZ_CP016171.1"/>
</dbReference>
<evidence type="ECO:0000313" key="2">
    <source>
        <dbReference type="EMBL" id="ANN73822.1"/>
    </source>
</evidence>
<dbReference type="AlphaFoldDB" id="A0A193G1E4"/>
<sequence>MDRTFIPRRAATRYSSSYTWAGYTLGFAMSGFFDGILLHQILQWHHLLSGLTSARFADLRIQIMADGLFHALMYVIALAGFYMLYRARADLSLPRAGRRLLANFWIGFGVWHVVDALLSHWITRIHRIRMDSDYPLAWDLAWLVAFGLVPLAVGWWMRRRPGASPSAPAGLAMGLVGACLLAGTANLLPLRGGGDTLTVVLRPGATGAGVLAALEGTQARVAWGDPSGAVWVLRGQAGLDAWRFYRQGAMYVGGQGALAGCAGWLAEARTPFRG</sequence>
<reference evidence="2 3" key="1">
    <citation type="submission" date="2016-06" db="EMBL/GenBank/DDBJ databases">
        <title>Complete genome sequences of Bordetella bronchialis and Bordetella flabilis.</title>
        <authorList>
            <person name="LiPuma J.J."/>
            <person name="Spilker T."/>
        </authorList>
    </citation>
    <scope>NUCLEOTIDE SEQUENCE [LARGE SCALE GENOMIC DNA]</scope>
    <source>
        <strain evidence="2 3">AU17976</strain>
    </source>
</reference>
<keyword evidence="1" id="KW-1133">Transmembrane helix</keyword>
<dbReference type="Pfam" id="PF10002">
    <property type="entry name" value="DUF2243"/>
    <property type="match status" value="1"/>
</dbReference>
<feature type="transmembrane region" description="Helical" evidence="1">
    <location>
        <begin position="20"/>
        <end position="42"/>
    </location>
</feature>
<evidence type="ECO:0000313" key="3">
    <source>
        <dbReference type="Proteomes" id="UP000092213"/>
    </source>
</evidence>
<gene>
    <name evidence="2" type="ORF">BAU08_22895</name>
</gene>
<dbReference type="STRING" id="463025.BAU08_22895"/>
<feature type="transmembrane region" description="Helical" evidence="1">
    <location>
        <begin position="169"/>
        <end position="188"/>
    </location>
</feature>